<dbReference type="Pfam" id="PF06814">
    <property type="entry name" value="GOST_TM"/>
    <property type="match status" value="1"/>
</dbReference>
<keyword evidence="1" id="KW-0472">Membrane</keyword>
<organism evidence="3">
    <name type="scientific">Echinostoma caproni</name>
    <dbReference type="NCBI Taxonomy" id="27848"/>
    <lineage>
        <taxon>Eukaryota</taxon>
        <taxon>Metazoa</taxon>
        <taxon>Spiralia</taxon>
        <taxon>Lophotrochozoa</taxon>
        <taxon>Platyhelminthes</taxon>
        <taxon>Trematoda</taxon>
        <taxon>Digenea</taxon>
        <taxon>Plagiorchiida</taxon>
        <taxon>Echinostomata</taxon>
        <taxon>Echinostomatoidea</taxon>
        <taxon>Echinostomatidae</taxon>
        <taxon>Echinostoma</taxon>
    </lineage>
</organism>
<reference evidence="3" key="1">
    <citation type="submission" date="2016-06" db="UniProtKB">
        <authorList>
            <consortium name="WormBaseParasite"/>
        </authorList>
    </citation>
    <scope>IDENTIFICATION</scope>
</reference>
<name>A0A183B4L8_9TREM</name>
<evidence type="ECO:0000259" key="2">
    <source>
        <dbReference type="Pfam" id="PF06814"/>
    </source>
</evidence>
<dbReference type="InterPro" id="IPR053937">
    <property type="entry name" value="GOST_TM"/>
</dbReference>
<keyword evidence="1" id="KW-0812">Transmembrane</keyword>
<dbReference type="AlphaFoldDB" id="A0A183B4L8"/>
<protein>
    <submittedName>
        <fullName evidence="3">Transmembrane protein 87A</fullName>
    </submittedName>
</protein>
<keyword evidence="1" id="KW-1133">Transmembrane helix</keyword>
<dbReference type="WBParaSite" id="ECPE_0001419301-mRNA-1">
    <property type="protein sequence ID" value="ECPE_0001419301-mRNA-1"/>
    <property type="gene ID" value="ECPE_0001419301"/>
</dbReference>
<feature type="domain" description="GOST seven transmembrane" evidence="2">
    <location>
        <begin position="5"/>
        <end position="61"/>
    </location>
</feature>
<accession>A0A183B4L8</accession>
<evidence type="ECO:0000313" key="3">
    <source>
        <dbReference type="WBParaSite" id="ECPE_0001419301-mRNA-1"/>
    </source>
</evidence>
<evidence type="ECO:0000256" key="1">
    <source>
        <dbReference type="SAM" id="Phobius"/>
    </source>
</evidence>
<proteinExistence type="predicted"/>
<feature type="transmembrane region" description="Helical" evidence="1">
    <location>
        <begin position="38"/>
        <end position="55"/>
    </location>
</feature>
<sequence length="114" mass="13359">LKCFCLFLVSLAFMIWSVMVFKRHFCIENWSYLWIDSAFWQVLFLVILGVIIILWRPTASNREYAYSLLDVPTPDTNDDDDEEVLLEQLAGEEIVYLREAGKSTVNKERLKCVC</sequence>